<keyword evidence="4" id="KW-1185">Reference proteome</keyword>
<dbReference type="InterPro" id="IPR000792">
    <property type="entry name" value="Tscrpt_reg_LuxR_C"/>
</dbReference>
<dbReference type="SMART" id="SM00421">
    <property type="entry name" value="HTH_LUXR"/>
    <property type="match status" value="1"/>
</dbReference>
<evidence type="ECO:0000256" key="1">
    <source>
        <dbReference type="ARBA" id="ARBA00023125"/>
    </source>
</evidence>
<evidence type="ECO:0000313" key="3">
    <source>
        <dbReference type="EMBL" id="BDI16395.1"/>
    </source>
</evidence>
<dbReference type="CDD" id="cd06170">
    <property type="entry name" value="LuxR_C_like"/>
    <property type="match status" value="1"/>
</dbReference>
<dbReference type="SUPFAM" id="SSF46894">
    <property type="entry name" value="C-terminal effector domain of the bipartite response regulators"/>
    <property type="match status" value="1"/>
</dbReference>
<reference evidence="3" key="1">
    <citation type="submission" date="2022-04" db="EMBL/GenBank/DDBJ databases">
        <title>Complete genome sequence of a cyanobacterium, Nostoc sp. SO-36, isolated in Antarctica.</title>
        <authorList>
            <person name="Kanesaki Y."/>
            <person name="Effendi D."/>
            <person name="Sakamoto T."/>
            <person name="Ohtani S."/>
            <person name="Awai K."/>
        </authorList>
    </citation>
    <scope>NUCLEOTIDE SEQUENCE</scope>
    <source>
        <strain evidence="3">SO-36</strain>
    </source>
</reference>
<name>A0ABM7Z0B8_NOSCO</name>
<accession>A0ABM7Z0B8</accession>
<dbReference type="Pfam" id="PF00196">
    <property type="entry name" value="GerE"/>
    <property type="match status" value="1"/>
</dbReference>
<dbReference type="PANTHER" id="PTHR43214">
    <property type="entry name" value="TWO-COMPONENT RESPONSE REGULATOR"/>
    <property type="match status" value="1"/>
</dbReference>
<evidence type="ECO:0000313" key="4">
    <source>
        <dbReference type="Proteomes" id="UP001055453"/>
    </source>
</evidence>
<gene>
    <name evidence="3" type="ORF">ANSO36C_21970</name>
</gene>
<dbReference type="PRINTS" id="PR00038">
    <property type="entry name" value="HTHLUXR"/>
</dbReference>
<proteinExistence type="predicted"/>
<dbReference type="EMBL" id="AP025732">
    <property type="protein sequence ID" value="BDI16395.1"/>
    <property type="molecule type" value="Genomic_DNA"/>
</dbReference>
<protein>
    <recommendedName>
        <fullName evidence="2">HTH luxR-type domain-containing protein</fullName>
    </recommendedName>
</protein>
<feature type="domain" description="HTH luxR-type" evidence="2">
    <location>
        <begin position="8"/>
        <end position="73"/>
    </location>
</feature>
<evidence type="ECO:0000259" key="2">
    <source>
        <dbReference type="PROSITE" id="PS50043"/>
    </source>
</evidence>
<dbReference type="PROSITE" id="PS50043">
    <property type="entry name" value="HTH_LUXR_2"/>
    <property type="match status" value="1"/>
</dbReference>
<dbReference type="Gene3D" id="1.10.10.10">
    <property type="entry name" value="Winged helix-like DNA-binding domain superfamily/Winged helix DNA-binding domain"/>
    <property type="match status" value="1"/>
</dbReference>
<dbReference type="InterPro" id="IPR036388">
    <property type="entry name" value="WH-like_DNA-bd_sf"/>
</dbReference>
<dbReference type="InterPro" id="IPR016032">
    <property type="entry name" value="Sig_transdc_resp-reg_C-effctor"/>
</dbReference>
<dbReference type="PANTHER" id="PTHR43214:SF43">
    <property type="entry name" value="TWO-COMPONENT RESPONSE REGULATOR"/>
    <property type="match status" value="1"/>
</dbReference>
<dbReference type="InterPro" id="IPR039420">
    <property type="entry name" value="WalR-like"/>
</dbReference>
<sequence length="75" mass="8130">MLQPSKPSSQTVYELSKRQGEVLALLALGLSNDAIAQRMKLSPSTIRHHVSQVLSKLGVTNRTEAATTAVRVECL</sequence>
<organism evidence="3 4">
    <name type="scientific">Nostoc cf. commune SO-36</name>
    <dbReference type="NCBI Taxonomy" id="449208"/>
    <lineage>
        <taxon>Bacteria</taxon>
        <taxon>Bacillati</taxon>
        <taxon>Cyanobacteriota</taxon>
        <taxon>Cyanophyceae</taxon>
        <taxon>Nostocales</taxon>
        <taxon>Nostocaceae</taxon>
        <taxon>Nostoc</taxon>
    </lineage>
</organism>
<dbReference type="Proteomes" id="UP001055453">
    <property type="component" value="Chromosome"/>
</dbReference>
<keyword evidence="1" id="KW-0238">DNA-binding</keyword>